<dbReference type="OrthoDB" id="8900899at2"/>
<dbReference type="Proteomes" id="UP000297839">
    <property type="component" value="Unassembled WGS sequence"/>
</dbReference>
<feature type="compositionally biased region" description="Low complexity" evidence="1">
    <location>
        <begin position="92"/>
        <end position="117"/>
    </location>
</feature>
<accession>A0A4Z0CDT9</accession>
<keyword evidence="3" id="KW-1185">Reference proteome</keyword>
<feature type="compositionally biased region" description="Pro residues" evidence="1">
    <location>
        <begin position="65"/>
        <end position="75"/>
    </location>
</feature>
<dbReference type="SUPFAM" id="SSF74653">
    <property type="entry name" value="TolA/TonB C-terminal domain"/>
    <property type="match status" value="1"/>
</dbReference>
<organism evidence="2 3">
    <name type="scientific">Ramlibacter humi</name>
    <dbReference type="NCBI Taxonomy" id="2530451"/>
    <lineage>
        <taxon>Bacteria</taxon>
        <taxon>Pseudomonadati</taxon>
        <taxon>Pseudomonadota</taxon>
        <taxon>Betaproteobacteria</taxon>
        <taxon>Burkholderiales</taxon>
        <taxon>Comamonadaceae</taxon>
        <taxon>Ramlibacter</taxon>
    </lineage>
</organism>
<dbReference type="Gene3D" id="3.30.1150.10">
    <property type="match status" value="1"/>
</dbReference>
<dbReference type="RefSeq" id="WP_135248777.1">
    <property type="nucleotide sequence ID" value="NZ_SMLK01000001.1"/>
</dbReference>
<feature type="region of interest" description="Disordered" evidence="1">
    <location>
        <begin position="127"/>
        <end position="146"/>
    </location>
</feature>
<feature type="region of interest" description="Disordered" evidence="1">
    <location>
        <begin position="65"/>
        <end position="120"/>
    </location>
</feature>
<proteinExistence type="predicted"/>
<dbReference type="EMBL" id="SMLK01000001">
    <property type="protein sequence ID" value="TFZ08728.1"/>
    <property type="molecule type" value="Genomic_DNA"/>
</dbReference>
<comment type="caution">
    <text evidence="2">The sequence shown here is derived from an EMBL/GenBank/DDBJ whole genome shotgun (WGS) entry which is preliminary data.</text>
</comment>
<evidence type="ECO:0000313" key="3">
    <source>
        <dbReference type="Proteomes" id="UP000297839"/>
    </source>
</evidence>
<reference evidence="2 3" key="1">
    <citation type="submission" date="2019-03" db="EMBL/GenBank/DDBJ databases">
        <title>Ramlibacter sp. 18x22-1, whole genome shotgun sequence.</title>
        <authorList>
            <person name="Zhang X."/>
            <person name="Feng G."/>
            <person name="Zhu H."/>
        </authorList>
    </citation>
    <scope>NUCLEOTIDE SEQUENCE [LARGE SCALE GENOMIC DNA]</scope>
    <source>
        <strain evidence="2 3">18x22-1</strain>
    </source>
</reference>
<name>A0A4Z0CDT9_9BURK</name>
<evidence type="ECO:0000256" key="1">
    <source>
        <dbReference type="SAM" id="MobiDB-lite"/>
    </source>
</evidence>
<sequence length="217" mass="22674">MAGTDRLSPLDQPPLRLALAVAVAAHAALLLAPLHRAGAPSFTPEGARSLHVRLASVAQAILPSQEPPAAAPEPPSLAKAEPAAQPTPSRTAEAPAARDAADAAPASQAASPGDPDSVQYFTRDQLTVPPRPQSDVQVPYPDGVDDTTQRRVKVGLFIDAGGQVRRVRMDSADVPKPFEAEIQKAFLAARFSPGQREAVPVPAFIRIEVEFGPGAGR</sequence>
<evidence type="ECO:0000313" key="2">
    <source>
        <dbReference type="EMBL" id="TFZ08728.1"/>
    </source>
</evidence>
<gene>
    <name evidence="2" type="ORF">EZ216_06165</name>
</gene>
<dbReference type="AlphaFoldDB" id="A0A4Z0CDT9"/>
<protein>
    <submittedName>
        <fullName evidence="2">Energy transducer TonB</fullName>
    </submittedName>
</protein>